<dbReference type="EC" id="1.-.-.-" evidence="7"/>
<dbReference type="RefSeq" id="WP_343130234.1">
    <property type="nucleotide sequence ID" value="NZ_JBCITK010000001.1"/>
</dbReference>
<dbReference type="PANTHER" id="PTHR43734:SF1">
    <property type="entry name" value="PHYTOENE DESATURASE"/>
    <property type="match status" value="1"/>
</dbReference>
<dbReference type="InterPro" id="IPR002937">
    <property type="entry name" value="Amino_oxidase"/>
</dbReference>
<reference evidence="7 8" key="1">
    <citation type="submission" date="2024-03" db="EMBL/GenBank/DDBJ databases">
        <title>Bacilli Hybrid Assemblies.</title>
        <authorList>
            <person name="Kovac J."/>
        </authorList>
    </citation>
    <scope>NUCLEOTIDE SEQUENCE [LARGE SCALE GENOMIC DNA]</scope>
    <source>
        <strain evidence="7 8">FSL R7-0666</strain>
    </source>
</reference>
<keyword evidence="3 5" id="KW-0560">Oxidoreductase</keyword>
<evidence type="ECO:0000256" key="5">
    <source>
        <dbReference type="RuleBase" id="RU362075"/>
    </source>
</evidence>
<comment type="similarity">
    <text evidence="4">Belongs to the carotenoid/retinoid oxidoreductase family. CrtN subfamily.</text>
</comment>
<evidence type="ECO:0000313" key="8">
    <source>
        <dbReference type="Proteomes" id="UP001418796"/>
    </source>
</evidence>
<proteinExistence type="inferred from homology"/>
<gene>
    <name evidence="7" type="primary">crtI</name>
    <name evidence="7" type="ORF">MKY91_09010</name>
</gene>
<dbReference type="GO" id="GO:0016491">
    <property type="term" value="F:oxidoreductase activity"/>
    <property type="evidence" value="ECO:0007669"/>
    <property type="project" value="UniProtKB-KW"/>
</dbReference>
<dbReference type="EMBL" id="JBCITK010000001">
    <property type="protein sequence ID" value="MEN0643283.1"/>
    <property type="molecule type" value="Genomic_DNA"/>
</dbReference>
<keyword evidence="2 5" id="KW-0125">Carotenoid biosynthesis</keyword>
<sequence>MKTVIVGGGIGGLITALYLSNRGEEVVILEKDAKLGGRLALVEKDGFTVDKGPTIVLLPEIIHTILEEVGVDPNQIEMVRVDPLYSLTYSDNTTFLKWSDKEKQLAEINRVFPGEEQSFIHYLETMNDRFKLGKSVFLDRHFMNKRDFFSFTSLAALVKLKAYQSVEKQTAQFFKDKRLQEAFSLQTLYIGGAPSTSPALYSLVSFSEHYHGIWYIKGGYGSLVPVLEKELRKRGVEIHLNSAVDRIEERSNFVQAVYSKEKHFSADRFVMNGEVPLMQTLFSEKKAQKQKYVSSSSCLLLYFGLDTIYEDANVHQFYMSRDFNQNMQEIFVDKKIPSNPSLYAFHPSIIDESLAPDGKGVLYVLVPVPSGSSVDWEQIDEFVDMCLDTLESWHFPKLREHIEWMDVRTPKHAEVEGLYQGGSFGLAPVLKQSGVFRPQIKPFGRDNVYAVGASIHPGGGIPIVMQGAKLLSDYLEEETDSATRKENLM</sequence>
<accession>A0ABU9VHA0</accession>
<evidence type="ECO:0000256" key="3">
    <source>
        <dbReference type="ARBA" id="ARBA00023002"/>
    </source>
</evidence>
<dbReference type="NCBIfam" id="TIGR02734">
    <property type="entry name" value="crtI_fam"/>
    <property type="match status" value="1"/>
</dbReference>
<dbReference type="SUPFAM" id="SSF51905">
    <property type="entry name" value="FAD/NAD(P)-binding domain"/>
    <property type="match status" value="1"/>
</dbReference>
<dbReference type="PANTHER" id="PTHR43734">
    <property type="entry name" value="PHYTOENE DESATURASE"/>
    <property type="match status" value="1"/>
</dbReference>
<keyword evidence="8" id="KW-1185">Reference proteome</keyword>
<evidence type="ECO:0000259" key="6">
    <source>
        <dbReference type="Pfam" id="PF01593"/>
    </source>
</evidence>
<dbReference type="Pfam" id="PF01593">
    <property type="entry name" value="Amino_oxidase"/>
    <property type="match status" value="1"/>
</dbReference>
<dbReference type="InterPro" id="IPR036188">
    <property type="entry name" value="FAD/NAD-bd_sf"/>
</dbReference>
<dbReference type="InterPro" id="IPR014105">
    <property type="entry name" value="Carotenoid/retinoid_OxRdtase"/>
</dbReference>
<evidence type="ECO:0000256" key="1">
    <source>
        <dbReference type="ARBA" id="ARBA00004829"/>
    </source>
</evidence>
<name>A0ABU9VHA0_9BACI</name>
<evidence type="ECO:0000313" key="7">
    <source>
        <dbReference type="EMBL" id="MEN0643283.1"/>
    </source>
</evidence>
<feature type="domain" description="Amine oxidase" evidence="6">
    <location>
        <begin position="10"/>
        <end position="461"/>
    </location>
</feature>
<dbReference type="Gene3D" id="3.50.50.60">
    <property type="entry name" value="FAD/NAD(P)-binding domain"/>
    <property type="match status" value="1"/>
</dbReference>
<organism evidence="7 8">
    <name type="scientific">Alkalicoccobacillus gibsonii</name>
    <dbReference type="NCBI Taxonomy" id="79881"/>
    <lineage>
        <taxon>Bacteria</taxon>
        <taxon>Bacillati</taxon>
        <taxon>Bacillota</taxon>
        <taxon>Bacilli</taxon>
        <taxon>Bacillales</taxon>
        <taxon>Bacillaceae</taxon>
        <taxon>Alkalicoccobacillus</taxon>
    </lineage>
</organism>
<dbReference type="Gene3D" id="3.90.660.50">
    <property type="match status" value="1"/>
</dbReference>
<evidence type="ECO:0000256" key="4">
    <source>
        <dbReference type="ARBA" id="ARBA00038322"/>
    </source>
</evidence>
<evidence type="ECO:0000256" key="2">
    <source>
        <dbReference type="ARBA" id="ARBA00022746"/>
    </source>
</evidence>
<protein>
    <submittedName>
        <fullName evidence="7">Phytoene desaturase family protein</fullName>
        <ecNumber evidence="7">1.-.-.-</ecNumber>
    </submittedName>
</protein>
<comment type="caution">
    <text evidence="7">The sequence shown here is derived from an EMBL/GenBank/DDBJ whole genome shotgun (WGS) entry which is preliminary data.</text>
</comment>
<comment type="pathway">
    <text evidence="1 5">Carotenoid biosynthesis.</text>
</comment>
<dbReference type="Proteomes" id="UP001418796">
    <property type="component" value="Unassembled WGS sequence"/>
</dbReference>